<feature type="domain" description="Helicase C-terminal" evidence="18">
    <location>
        <begin position="908"/>
        <end position="1096"/>
    </location>
</feature>
<dbReference type="InterPro" id="IPR001650">
    <property type="entry name" value="Helicase_C-like"/>
</dbReference>
<dbReference type="InterPro" id="IPR014001">
    <property type="entry name" value="Helicase_ATP-bd"/>
</dbReference>
<evidence type="ECO:0000256" key="11">
    <source>
        <dbReference type="ARBA" id="ARBA00023254"/>
    </source>
</evidence>
<comment type="similarity">
    <text evidence="2">Belongs to the helicase family. SKI2 subfamily.</text>
</comment>
<reference evidence="19 20" key="1">
    <citation type="submission" date="2018-10" db="EMBL/GenBank/DDBJ databases">
        <title>Fifty Aureobasidium pullulans genomes reveal a recombining polyextremotolerant generalist.</title>
        <authorList>
            <person name="Gostincar C."/>
            <person name="Turk M."/>
            <person name="Zajc J."/>
            <person name="Gunde-Cimerman N."/>
        </authorList>
    </citation>
    <scope>NUCLEOTIDE SEQUENCE [LARGE SCALE GENOMIC DNA]</scope>
    <source>
        <strain evidence="19 20">EXF-10507</strain>
    </source>
</reference>
<dbReference type="InterPro" id="IPR027417">
    <property type="entry name" value="P-loop_NTPase"/>
</dbReference>
<sequence length="1927" mass="214709">MDSRRSATLYGFPMKYLTLAALTFQNSALILIMHYSRIMPPVGGHRYYASTAVFLNEVIKLAISLTMALYDLSQSMAPSSSATALFTELIRRVFTGDSWRLAIPAMLYTLQNSLQYVAVSNLDAATFQITYQLKILTTAIFSITMLGHTLGLRKWSSLLLLIVGVAIVQIPAGSDPAMPTLKDLKEANVGLHLPRTIQQMRDMGSSAAGQLTKRSATYEGIDKDFAMQHPQLDASIGLAAVLVACLLSGLAGVYFEKVLKGSTSQTSLWFRNVQLSFYSLFPSLFIGVVFKDGADIAKHGFFSGYNWIVWSAILLQAFGGVLVALVVLHADNIAKNFATSISIVISFLASVWLFHFQITTSYLLGTAVVLLATYLWNSDRGPPPLKIVIADYEKTTIGNERPYSDDRGTSKAGSRSSFKEALTTSRPSTPVNFERRGGFDRDCRWKASMTRLPTAQKARPCSERLWLSAPSAFLGALNFLTTVDPAIETSVTMEPNDPYSYHLPYEQYANNNVDHYIVNAGYQDDQVDYVTRQSQAAFGRARLSLPPPAPVPIEVNDYLGYNYASTPSDDYTRAYLENQSEDIRPSIQAVHALAPTESRPYQHIFRRQESSSSPINAVPSSPTYQASQRQQNPEASMPIRSYAFPTAQQRKPEIDRGPPTVQGIQLVPVHTLPDRFRTIFPFAMFNAVQSACFQSIYESDDNCVFSSPTGSGKTVLFEIAICRMLRGWTNGTFKVVYMAPTKSLCSERARDWKAKFGPLNLKCEEMTGDSDITSLHHVQRADIIVTTPEKWDSMTRKWKDHEKLVRLIKLLLIDEVHILNKDRGAALEVVVSRMKSVGAGTRFVALSATVPNSQDIATWLGRNDDTPNVPATHKRFGEEFRPVELTRYVCGYQSNANAFGFDTVLTKKLSDVVVKYSQKKPIMVFCFTRKSCSEAAKFLAEWWKHSAPKNRYWHAPTRQIRVEDKGLQSTVSAGVAVHHAGLGLDDRGAVESAYLAGELSVICCTSTLAVGVNLPCHMVIIKNTVSYEAGAIKEYSDLEIMQMIGRAGRPQFDTSALAVIMTKMQQVKHYEQLLSGQERLESCLHLNLVEHLNAEIGLGMVPDLCAAKKWLAGTFLRVRLEDNPTHYQIKGDTPDRDLGARLEQICDSAISQLQELGLIECTPSFKTTDYGEAMARYYMNITTMETILSLPRKPKISEILAVISQAHEFRELRFRSGEKPVYKELNDMPDIRFPIKVDLSAYAHKVSLIIQSVLGGVRYVADLPNHRVQNSIDQSLIFQHIHRLIRCIVDCQSFDKDAIGIRNALMLSRSLAARVWDDSPMVLQQIEQIGPVALRKLVGAKITTMDEFASTEPGRLEYVLNKAPPFGLNTHNRIQAFPKLRVALQMIGQPFVKAQGHVAVKLKIDLGFLNQKTPVYYRTKPVFVIVLVGTSDGQKITFFRISAQKLERINSINATAYLTSPTQLIECYVMCDDLAGTMQQAVLKPDVPVTAFQFIKDTTADVVKHKRIAGSSKAANASGHVTPPKTIADVDEWDDGGLNDDDFIRAEPKEDDFMDVDALDQTISAPPNIGKTKSRNITANTAQAPQEQRLENGNFACAHACKDKKACKHRCCKVGMEKKPRSKPPKPKDSETRSIASKSNNTSESSMKMQTKLNLPIRKKGGEPVEHLDLSQTKESRKTRVPVAASRLASLHDKTTRSSEIPILGTAPAIRTTPVSGGYTRPRFIRTLSPMNPIDEIFDEPELVEPFETHEDHNEELLTDDEEYLDRDEEMLDAALVGLEDSQSLQNSDEVVEPRERQESQGMLDSQTDHTEEEDGQPELFMTPHQARVNVLPEEFEDAVAMFSQSSDDSYAASLDTSVVKRKRDEGVPSAYFSAKKVRIASHEAAQSPKEQEDEVSGESEERKKEREVEELRAWLAAEFGDTVEMV</sequence>
<dbReference type="Pfam" id="PF23445">
    <property type="entry name" value="WHD_SNRNP200"/>
    <property type="match status" value="1"/>
</dbReference>
<feature type="compositionally biased region" description="Polar residues" evidence="15">
    <location>
        <begin position="1633"/>
        <end position="1653"/>
    </location>
</feature>
<dbReference type="SMART" id="SM00487">
    <property type="entry name" value="DEXDc"/>
    <property type="match status" value="1"/>
</dbReference>
<dbReference type="Pfam" id="PF00270">
    <property type="entry name" value="DEAD"/>
    <property type="match status" value="1"/>
</dbReference>
<feature type="region of interest" description="Disordered" evidence="15">
    <location>
        <begin position="1880"/>
        <end position="1909"/>
    </location>
</feature>
<feature type="transmembrane region" description="Helical" evidence="16">
    <location>
        <begin position="16"/>
        <end position="35"/>
    </location>
</feature>
<feature type="compositionally biased region" description="Low complexity" evidence="15">
    <location>
        <begin position="610"/>
        <end position="622"/>
    </location>
</feature>
<feature type="transmembrane region" description="Helical" evidence="16">
    <location>
        <begin position="155"/>
        <end position="172"/>
    </location>
</feature>
<dbReference type="GO" id="GO:0000139">
    <property type="term" value="C:Golgi membrane"/>
    <property type="evidence" value="ECO:0007669"/>
    <property type="project" value="InterPro"/>
</dbReference>
<dbReference type="Pfam" id="PF00271">
    <property type="entry name" value="Helicase_C"/>
    <property type="match status" value="1"/>
</dbReference>
<keyword evidence="10" id="KW-0413">Isomerase</keyword>
<dbReference type="PANTHER" id="PTHR47835">
    <property type="entry name" value="HFM1, ATP DEPENDENT DNA HELICASE HOMOLOG"/>
    <property type="match status" value="1"/>
</dbReference>
<keyword evidence="6" id="KW-0347">Helicase</keyword>
<dbReference type="SUPFAM" id="SSF52540">
    <property type="entry name" value="P-loop containing nucleoside triphosphate hydrolases"/>
    <property type="match status" value="1"/>
</dbReference>
<feature type="compositionally biased region" description="Polar residues" evidence="15">
    <location>
        <begin position="623"/>
        <end position="634"/>
    </location>
</feature>
<feature type="compositionally biased region" description="Polar residues" evidence="15">
    <location>
        <begin position="411"/>
        <end position="430"/>
    </location>
</feature>
<dbReference type="InterPro" id="IPR004179">
    <property type="entry name" value="Sec63-dom"/>
</dbReference>
<evidence type="ECO:0000256" key="5">
    <source>
        <dbReference type="ARBA" id="ARBA00022801"/>
    </source>
</evidence>
<evidence type="ECO:0000256" key="7">
    <source>
        <dbReference type="ARBA" id="ARBA00022840"/>
    </source>
</evidence>
<dbReference type="SUPFAM" id="SSF46785">
    <property type="entry name" value="Winged helix' DNA-binding domain"/>
    <property type="match status" value="1"/>
</dbReference>
<name>A0A4S9BIQ4_AURPU</name>
<evidence type="ECO:0000256" key="15">
    <source>
        <dbReference type="SAM" id="MobiDB-lite"/>
    </source>
</evidence>
<feature type="compositionally biased region" description="Basic and acidic residues" evidence="15">
    <location>
        <begin position="1660"/>
        <end position="1678"/>
    </location>
</feature>
<evidence type="ECO:0000256" key="12">
    <source>
        <dbReference type="ARBA" id="ARBA00034617"/>
    </source>
</evidence>
<dbReference type="GO" id="GO:0003676">
    <property type="term" value="F:nucleic acid binding"/>
    <property type="evidence" value="ECO:0007669"/>
    <property type="project" value="InterPro"/>
</dbReference>
<keyword evidence="3 16" id="KW-0812">Transmembrane</keyword>
<keyword evidence="11" id="KW-0469">Meiosis</keyword>
<dbReference type="FunFam" id="1.10.10.10:FF:000012">
    <property type="entry name" value="U5 small nuclear ribonucleoprotein helicase"/>
    <property type="match status" value="1"/>
</dbReference>
<feature type="region of interest" description="Disordered" evidence="15">
    <location>
        <begin position="1616"/>
        <end position="1684"/>
    </location>
</feature>
<keyword evidence="8 16" id="KW-1133">Transmembrane helix</keyword>
<dbReference type="EC" id="5.6.2.4" evidence="13"/>
<dbReference type="Gene3D" id="1.10.3380.10">
    <property type="entry name" value="Sec63 N-terminal domain-like domain"/>
    <property type="match status" value="1"/>
</dbReference>
<accession>A0A4S9BIQ4</accession>
<comment type="catalytic activity">
    <reaction evidence="12">
        <text>Couples ATP hydrolysis with the unwinding of duplex DNA by translocating in the 3'-5' direction.</text>
        <dbReference type="EC" id="5.6.2.4"/>
    </reaction>
</comment>
<evidence type="ECO:0000256" key="13">
    <source>
        <dbReference type="ARBA" id="ARBA00034808"/>
    </source>
</evidence>
<feature type="transmembrane region" description="Helical" evidence="16">
    <location>
        <begin position="129"/>
        <end position="148"/>
    </location>
</feature>
<feature type="transmembrane region" description="Helical" evidence="16">
    <location>
        <begin position="308"/>
        <end position="330"/>
    </location>
</feature>
<protein>
    <recommendedName>
        <fullName evidence="13">DNA 3'-5' helicase</fullName>
        <ecNumber evidence="13">5.6.2.4</ecNumber>
    </recommendedName>
</protein>
<evidence type="ECO:0000256" key="1">
    <source>
        <dbReference type="ARBA" id="ARBA00004141"/>
    </source>
</evidence>
<keyword evidence="5 19" id="KW-0378">Hydrolase</keyword>
<dbReference type="GO" id="GO:0015165">
    <property type="term" value="F:pyrimidine nucleotide-sugar transmembrane transporter activity"/>
    <property type="evidence" value="ECO:0007669"/>
    <property type="project" value="InterPro"/>
</dbReference>
<dbReference type="InterPro" id="IPR036388">
    <property type="entry name" value="WH-like_DNA-bd_sf"/>
</dbReference>
<feature type="compositionally biased region" description="Basic and acidic residues" evidence="15">
    <location>
        <begin position="1900"/>
        <end position="1909"/>
    </location>
</feature>
<dbReference type="PROSITE" id="PS51192">
    <property type="entry name" value="HELICASE_ATP_BIND_1"/>
    <property type="match status" value="1"/>
</dbReference>
<evidence type="ECO:0000256" key="4">
    <source>
        <dbReference type="ARBA" id="ARBA00022741"/>
    </source>
</evidence>
<proteinExistence type="inferred from homology"/>
<gene>
    <name evidence="19" type="ORF">D6D15_03115</name>
</gene>
<dbReference type="InterPro" id="IPR057842">
    <property type="entry name" value="WH_MER3"/>
</dbReference>
<evidence type="ECO:0000259" key="18">
    <source>
        <dbReference type="PROSITE" id="PS51194"/>
    </source>
</evidence>
<evidence type="ECO:0000256" key="3">
    <source>
        <dbReference type="ARBA" id="ARBA00022692"/>
    </source>
</evidence>
<dbReference type="Gene3D" id="3.40.50.300">
    <property type="entry name" value="P-loop containing nucleotide triphosphate hydrolases"/>
    <property type="match status" value="2"/>
</dbReference>
<dbReference type="InterPro" id="IPR037185">
    <property type="entry name" value="EmrE-like"/>
</dbReference>
<dbReference type="EMBL" id="QZAR01000036">
    <property type="protein sequence ID" value="THW92496.1"/>
    <property type="molecule type" value="Genomic_DNA"/>
</dbReference>
<dbReference type="InterPro" id="IPR007271">
    <property type="entry name" value="Nuc_sug_transpt"/>
</dbReference>
<evidence type="ECO:0000313" key="19">
    <source>
        <dbReference type="EMBL" id="THW92496.1"/>
    </source>
</evidence>
<evidence type="ECO:0000256" key="2">
    <source>
        <dbReference type="ARBA" id="ARBA00010140"/>
    </source>
</evidence>
<evidence type="ECO:0000256" key="9">
    <source>
        <dbReference type="ARBA" id="ARBA00023136"/>
    </source>
</evidence>
<organism evidence="19 20">
    <name type="scientific">Aureobasidium pullulans</name>
    <name type="common">Black yeast</name>
    <name type="synonym">Pullularia pullulans</name>
    <dbReference type="NCBI Taxonomy" id="5580"/>
    <lineage>
        <taxon>Eukaryota</taxon>
        <taxon>Fungi</taxon>
        <taxon>Dikarya</taxon>
        <taxon>Ascomycota</taxon>
        <taxon>Pezizomycotina</taxon>
        <taxon>Dothideomycetes</taxon>
        <taxon>Dothideomycetidae</taxon>
        <taxon>Dothideales</taxon>
        <taxon>Saccotheciaceae</taxon>
        <taxon>Aureobasidium</taxon>
    </lineage>
</organism>
<evidence type="ECO:0000256" key="6">
    <source>
        <dbReference type="ARBA" id="ARBA00022806"/>
    </source>
</evidence>
<feature type="transmembrane region" description="Helical" evidence="16">
    <location>
        <begin position="337"/>
        <end position="354"/>
    </location>
</feature>
<feature type="region of interest" description="Disordered" evidence="15">
    <location>
        <begin position="1779"/>
        <end position="1821"/>
    </location>
</feature>
<dbReference type="FunFam" id="1.10.3380.10:FF:000012">
    <property type="entry name" value="DEAD/DEAH box DNA helicase"/>
    <property type="match status" value="1"/>
</dbReference>
<feature type="region of interest" description="Disordered" evidence="15">
    <location>
        <begin position="399"/>
        <end position="430"/>
    </location>
</feature>
<dbReference type="Pfam" id="PF04142">
    <property type="entry name" value="Nuc_sug_transp"/>
    <property type="match status" value="1"/>
</dbReference>
<dbReference type="GO" id="GO:0051321">
    <property type="term" value="P:meiotic cell cycle"/>
    <property type="evidence" value="ECO:0007669"/>
    <property type="project" value="UniProtKB-KW"/>
</dbReference>
<feature type="transmembrane region" description="Helical" evidence="16">
    <location>
        <begin position="268"/>
        <end position="288"/>
    </location>
</feature>
<dbReference type="InterPro" id="IPR052247">
    <property type="entry name" value="Meiotic_Crossover_Helicase"/>
</dbReference>
<comment type="caution">
    <text evidence="19">The sequence shown here is derived from an EMBL/GenBank/DDBJ whole genome shotgun (WGS) entry which is preliminary data.</text>
</comment>
<keyword evidence="9 16" id="KW-0472">Membrane</keyword>
<dbReference type="PROSITE" id="PS51194">
    <property type="entry name" value="HELICASE_CTER"/>
    <property type="match status" value="1"/>
</dbReference>
<dbReference type="SMART" id="SM00490">
    <property type="entry name" value="HELICc"/>
    <property type="match status" value="1"/>
</dbReference>
<evidence type="ECO:0000256" key="14">
    <source>
        <dbReference type="ARBA" id="ARBA00048988"/>
    </source>
</evidence>
<comment type="subcellular location">
    <subcellularLocation>
        <location evidence="1">Membrane</location>
        <topology evidence="1">Multi-pass membrane protein</topology>
    </subcellularLocation>
</comment>
<feature type="region of interest" description="Disordered" evidence="15">
    <location>
        <begin position="605"/>
        <end position="637"/>
    </location>
</feature>
<evidence type="ECO:0000313" key="20">
    <source>
        <dbReference type="Proteomes" id="UP000304928"/>
    </source>
</evidence>
<dbReference type="InterPro" id="IPR011545">
    <property type="entry name" value="DEAD/DEAH_box_helicase_dom"/>
</dbReference>
<feature type="transmembrane region" description="Helical" evidence="16">
    <location>
        <begin position="47"/>
        <end position="70"/>
    </location>
</feature>
<dbReference type="GO" id="GO:0016787">
    <property type="term" value="F:hydrolase activity"/>
    <property type="evidence" value="ECO:0007669"/>
    <property type="project" value="UniProtKB-KW"/>
</dbReference>
<feature type="transmembrane region" description="Helical" evidence="16">
    <location>
        <begin position="234"/>
        <end position="256"/>
    </location>
</feature>
<dbReference type="Gene3D" id="1.10.10.10">
    <property type="entry name" value="Winged helix-like DNA-binding domain superfamily/Winged helix DNA-binding domain"/>
    <property type="match status" value="1"/>
</dbReference>
<evidence type="ECO:0000256" key="10">
    <source>
        <dbReference type="ARBA" id="ARBA00023235"/>
    </source>
</evidence>
<dbReference type="SUPFAM" id="SSF158702">
    <property type="entry name" value="Sec63 N-terminal domain-like"/>
    <property type="match status" value="1"/>
</dbReference>
<dbReference type="Proteomes" id="UP000304928">
    <property type="component" value="Unassembled WGS sequence"/>
</dbReference>
<dbReference type="SUPFAM" id="SSF103481">
    <property type="entry name" value="Multidrug resistance efflux transporter EmrE"/>
    <property type="match status" value="1"/>
</dbReference>
<dbReference type="InterPro" id="IPR036390">
    <property type="entry name" value="WH_DNA-bd_sf"/>
</dbReference>
<dbReference type="SMART" id="SM00973">
    <property type="entry name" value="Sec63"/>
    <property type="match status" value="1"/>
</dbReference>
<dbReference type="GO" id="GO:0043138">
    <property type="term" value="F:3'-5' DNA helicase activity"/>
    <property type="evidence" value="ECO:0007669"/>
    <property type="project" value="UniProtKB-EC"/>
</dbReference>
<evidence type="ECO:0000256" key="16">
    <source>
        <dbReference type="SAM" id="Phobius"/>
    </source>
</evidence>
<feature type="domain" description="Helicase ATP-binding" evidence="17">
    <location>
        <begin position="694"/>
        <end position="868"/>
    </location>
</feature>
<keyword evidence="7" id="KW-0067">ATP-binding</keyword>
<dbReference type="PANTHER" id="PTHR47835:SF3">
    <property type="entry name" value="HELICASE FOR MEIOSIS 1"/>
    <property type="match status" value="1"/>
</dbReference>
<dbReference type="CDD" id="cd18795">
    <property type="entry name" value="SF2_C_Ski2"/>
    <property type="match status" value="1"/>
</dbReference>
<dbReference type="NCBIfam" id="TIGR00803">
    <property type="entry name" value="nst"/>
    <property type="match status" value="2"/>
</dbReference>
<comment type="catalytic activity">
    <reaction evidence="14">
        <text>ATP + H2O = ADP + phosphate + H(+)</text>
        <dbReference type="Rhea" id="RHEA:13065"/>
        <dbReference type="ChEBI" id="CHEBI:15377"/>
        <dbReference type="ChEBI" id="CHEBI:15378"/>
        <dbReference type="ChEBI" id="CHEBI:30616"/>
        <dbReference type="ChEBI" id="CHEBI:43474"/>
        <dbReference type="ChEBI" id="CHEBI:456216"/>
        <dbReference type="EC" id="5.6.2.4"/>
    </reaction>
</comment>
<evidence type="ECO:0000256" key="8">
    <source>
        <dbReference type="ARBA" id="ARBA00022989"/>
    </source>
</evidence>
<dbReference type="GO" id="GO:0005524">
    <property type="term" value="F:ATP binding"/>
    <property type="evidence" value="ECO:0007669"/>
    <property type="project" value="UniProtKB-KW"/>
</dbReference>
<dbReference type="Pfam" id="PF02889">
    <property type="entry name" value="Sec63"/>
    <property type="match status" value="1"/>
</dbReference>
<keyword evidence="4" id="KW-0547">Nucleotide-binding</keyword>
<evidence type="ECO:0000259" key="17">
    <source>
        <dbReference type="PROSITE" id="PS51192"/>
    </source>
</evidence>